<accession>A0A7S1BUB4</accession>
<evidence type="ECO:0000256" key="2">
    <source>
        <dbReference type="ARBA" id="ARBA00022771"/>
    </source>
</evidence>
<dbReference type="PANTHER" id="PTHR14155">
    <property type="entry name" value="RING FINGER DOMAIN-CONTAINING"/>
    <property type="match status" value="1"/>
</dbReference>
<dbReference type="PROSITE" id="PS50089">
    <property type="entry name" value="ZF_RING_2"/>
    <property type="match status" value="1"/>
</dbReference>
<keyword evidence="1" id="KW-0479">Metal-binding</keyword>
<dbReference type="InterPro" id="IPR053238">
    <property type="entry name" value="RING-H2_zinc_finger"/>
</dbReference>
<protein>
    <recommendedName>
        <fullName evidence="5">RING-type domain-containing protein</fullName>
    </recommendedName>
</protein>
<reference evidence="6" key="1">
    <citation type="submission" date="2021-01" db="EMBL/GenBank/DDBJ databases">
        <authorList>
            <person name="Corre E."/>
            <person name="Pelletier E."/>
            <person name="Niang G."/>
            <person name="Scheremetjew M."/>
            <person name="Finn R."/>
            <person name="Kale V."/>
            <person name="Holt S."/>
            <person name="Cochrane G."/>
            <person name="Meng A."/>
            <person name="Brown T."/>
            <person name="Cohen L."/>
        </authorList>
    </citation>
    <scope>NUCLEOTIDE SEQUENCE</scope>
    <source>
        <strain evidence="6">308</strain>
    </source>
</reference>
<dbReference type="InterPro" id="IPR013083">
    <property type="entry name" value="Znf_RING/FYVE/PHD"/>
</dbReference>
<dbReference type="EMBL" id="HBFR01034810">
    <property type="protein sequence ID" value="CAD8898185.1"/>
    <property type="molecule type" value="Transcribed_RNA"/>
</dbReference>
<evidence type="ECO:0000256" key="3">
    <source>
        <dbReference type="ARBA" id="ARBA00022833"/>
    </source>
</evidence>
<dbReference type="GO" id="GO:0008270">
    <property type="term" value="F:zinc ion binding"/>
    <property type="evidence" value="ECO:0007669"/>
    <property type="project" value="UniProtKB-KW"/>
</dbReference>
<organism evidence="6">
    <name type="scientific">Corethron hystrix</name>
    <dbReference type="NCBI Taxonomy" id="216773"/>
    <lineage>
        <taxon>Eukaryota</taxon>
        <taxon>Sar</taxon>
        <taxon>Stramenopiles</taxon>
        <taxon>Ochrophyta</taxon>
        <taxon>Bacillariophyta</taxon>
        <taxon>Coscinodiscophyceae</taxon>
        <taxon>Corethrophycidae</taxon>
        <taxon>Corethrales</taxon>
        <taxon>Corethraceae</taxon>
        <taxon>Corethron</taxon>
    </lineage>
</organism>
<keyword evidence="2 4" id="KW-0863">Zinc-finger</keyword>
<dbReference type="SUPFAM" id="SSF57850">
    <property type="entry name" value="RING/U-box"/>
    <property type="match status" value="1"/>
</dbReference>
<evidence type="ECO:0000313" key="6">
    <source>
        <dbReference type="EMBL" id="CAD8898185.1"/>
    </source>
</evidence>
<dbReference type="Pfam" id="PF13639">
    <property type="entry name" value="zf-RING_2"/>
    <property type="match status" value="1"/>
</dbReference>
<proteinExistence type="predicted"/>
<evidence type="ECO:0000259" key="5">
    <source>
        <dbReference type="PROSITE" id="PS50089"/>
    </source>
</evidence>
<keyword evidence="3" id="KW-0862">Zinc</keyword>
<feature type="domain" description="RING-type" evidence="5">
    <location>
        <begin position="79"/>
        <end position="123"/>
    </location>
</feature>
<sequence>MLIMITRKQPNESNESIFAARSGRLKYSFFPELIVDCGSTSSPPVNFMKKHTSNLSPCPTIPTSRTSSKSMDTEMDQTCAICLCAYEVGENVSWSPNEECCHAFHNKCISSWLMGRSKCPVCRRNYL</sequence>
<dbReference type="InterPro" id="IPR001841">
    <property type="entry name" value="Znf_RING"/>
</dbReference>
<name>A0A7S1BUB4_9STRA</name>
<dbReference type="SMART" id="SM00184">
    <property type="entry name" value="RING"/>
    <property type="match status" value="1"/>
</dbReference>
<gene>
    <name evidence="6" type="ORF">CHYS00102_LOCUS25399</name>
</gene>
<dbReference type="PANTHER" id="PTHR14155:SF627">
    <property type="entry name" value="OS06G0192800 PROTEIN"/>
    <property type="match status" value="1"/>
</dbReference>
<evidence type="ECO:0000256" key="1">
    <source>
        <dbReference type="ARBA" id="ARBA00022723"/>
    </source>
</evidence>
<evidence type="ECO:0000256" key="4">
    <source>
        <dbReference type="PROSITE-ProRule" id="PRU00175"/>
    </source>
</evidence>
<dbReference type="AlphaFoldDB" id="A0A7S1BUB4"/>
<dbReference type="Gene3D" id="3.30.40.10">
    <property type="entry name" value="Zinc/RING finger domain, C3HC4 (zinc finger)"/>
    <property type="match status" value="1"/>
</dbReference>